<dbReference type="RefSeq" id="WP_071655949.1">
    <property type="nucleotide sequence ID" value="NZ_MLCF01000031.1"/>
</dbReference>
<comment type="caution">
    <text evidence="2">The sequence shown here is derived from an EMBL/GenBank/DDBJ whole genome shotgun (WGS) entry which is preliminary data.</text>
</comment>
<dbReference type="EMBL" id="MLCF01000031">
    <property type="protein sequence ID" value="OIV38077.1"/>
    <property type="molecule type" value="Genomic_DNA"/>
</dbReference>
<evidence type="ECO:0000313" key="3">
    <source>
        <dbReference type="Proteomes" id="UP000243342"/>
    </source>
</evidence>
<feature type="compositionally biased region" description="Basic and acidic residues" evidence="1">
    <location>
        <begin position="66"/>
        <end position="78"/>
    </location>
</feature>
<dbReference type="STRING" id="1428644.BIV57_07650"/>
<evidence type="ECO:0000313" key="2">
    <source>
        <dbReference type="EMBL" id="OIV38077.1"/>
    </source>
</evidence>
<evidence type="ECO:0000256" key="1">
    <source>
        <dbReference type="SAM" id="MobiDB-lite"/>
    </source>
</evidence>
<dbReference type="OrthoDB" id="4993002at2"/>
<feature type="compositionally biased region" description="Basic and acidic residues" evidence="1">
    <location>
        <begin position="50"/>
        <end position="59"/>
    </location>
</feature>
<dbReference type="AlphaFoldDB" id="A0A1J7BHL4"/>
<feature type="region of interest" description="Disordered" evidence="1">
    <location>
        <begin position="50"/>
        <end position="86"/>
    </location>
</feature>
<organism evidence="2 3">
    <name type="scientific">Mangrovactinospora gilvigrisea</name>
    <dbReference type="NCBI Taxonomy" id="1428644"/>
    <lineage>
        <taxon>Bacteria</taxon>
        <taxon>Bacillati</taxon>
        <taxon>Actinomycetota</taxon>
        <taxon>Actinomycetes</taxon>
        <taxon>Kitasatosporales</taxon>
        <taxon>Streptomycetaceae</taxon>
        <taxon>Mangrovactinospora</taxon>
    </lineage>
</organism>
<sequence>MPVPTHFDVEHLCGHSLTHDLSDKRADERAGFARWLGRRPCTDCWRAAKDAESETPEHRATRHAAKHAEARAWSKDQHLPPLEGSDSQIGFGEVIRRKMLTAAYQALVLDGQMSETDWEQVEDRARGVGLARWWLDNKELDPELLPELLEAAGEDDRGCENPAI</sequence>
<accession>A0A1J7BHL4</accession>
<protein>
    <submittedName>
        <fullName evidence="2">Uncharacterized protein</fullName>
    </submittedName>
</protein>
<name>A0A1J7BHL4_9ACTN</name>
<gene>
    <name evidence="2" type="ORF">BIV57_07650</name>
</gene>
<reference evidence="2 3" key="1">
    <citation type="submission" date="2016-10" db="EMBL/GenBank/DDBJ databases">
        <title>Genome sequence of Streptomyces gilvigriseus MUSC 26.</title>
        <authorList>
            <person name="Lee L.-H."/>
            <person name="Ser H.-L."/>
        </authorList>
    </citation>
    <scope>NUCLEOTIDE SEQUENCE [LARGE SCALE GENOMIC DNA]</scope>
    <source>
        <strain evidence="2 3">MUSC 26</strain>
    </source>
</reference>
<dbReference type="Proteomes" id="UP000243342">
    <property type="component" value="Unassembled WGS sequence"/>
</dbReference>
<keyword evidence="3" id="KW-1185">Reference proteome</keyword>
<proteinExistence type="predicted"/>